<evidence type="ECO:0000313" key="2">
    <source>
        <dbReference type="EMBL" id="GEO84131.1"/>
    </source>
</evidence>
<gene>
    <name evidence="2" type="ORF">RNA01_10630</name>
</gene>
<feature type="chain" id="PRO_5021700065" description="Lipoprotein" evidence="1">
    <location>
        <begin position="22"/>
        <end position="162"/>
    </location>
</feature>
<dbReference type="RefSeq" id="WP_147178933.1">
    <property type="nucleotide sequence ID" value="NZ_BJZP01000004.1"/>
</dbReference>
<dbReference type="EMBL" id="BJZP01000004">
    <property type="protein sequence ID" value="GEO84131.1"/>
    <property type="molecule type" value="Genomic_DNA"/>
</dbReference>
<evidence type="ECO:0008006" key="4">
    <source>
        <dbReference type="Google" id="ProtNLM"/>
    </source>
</evidence>
<name>A0A512HFB4_9HYPH</name>
<sequence length="162" mass="17436">MRRIVQGAFCLAVMTTASAEAAEWRAYENPRFGTYAEVPASFAPEPAPENGDGRRFSTPTGGTIAVYGALDFTGGGIATYRAFLMETLRGEGWNLTYTPSGDGWFVLSGVRGGEILYQRVEQPPGCGGDLFHHIEFRYPARDKALWAPLVKHGADSLGGPCG</sequence>
<evidence type="ECO:0000313" key="3">
    <source>
        <dbReference type="Proteomes" id="UP000321717"/>
    </source>
</evidence>
<reference evidence="2 3" key="1">
    <citation type="submission" date="2019-07" db="EMBL/GenBank/DDBJ databases">
        <title>Whole genome shotgun sequence of Rhizobium naphthalenivorans NBRC 107585.</title>
        <authorList>
            <person name="Hosoyama A."/>
            <person name="Uohara A."/>
            <person name="Ohji S."/>
            <person name="Ichikawa N."/>
        </authorList>
    </citation>
    <scope>NUCLEOTIDE SEQUENCE [LARGE SCALE GENOMIC DNA]</scope>
    <source>
        <strain evidence="2 3">NBRC 107585</strain>
    </source>
</reference>
<feature type="signal peptide" evidence="1">
    <location>
        <begin position="1"/>
        <end position="21"/>
    </location>
</feature>
<dbReference type="Proteomes" id="UP000321717">
    <property type="component" value="Unassembled WGS sequence"/>
</dbReference>
<dbReference type="OrthoDB" id="996425at2"/>
<keyword evidence="3" id="KW-1185">Reference proteome</keyword>
<evidence type="ECO:0000256" key="1">
    <source>
        <dbReference type="SAM" id="SignalP"/>
    </source>
</evidence>
<dbReference type="AlphaFoldDB" id="A0A512HFB4"/>
<keyword evidence="1" id="KW-0732">Signal</keyword>
<proteinExistence type="predicted"/>
<organism evidence="2 3">
    <name type="scientific">Ciceribacter naphthalenivorans</name>
    <dbReference type="NCBI Taxonomy" id="1118451"/>
    <lineage>
        <taxon>Bacteria</taxon>
        <taxon>Pseudomonadati</taxon>
        <taxon>Pseudomonadota</taxon>
        <taxon>Alphaproteobacteria</taxon>
        <taxon>Hyphomicrobiales</taxon>
        <taxon>Rhizobiaceae</taxon>
        <taxon>Ciceribacter</taxon>
    </lineage>
</organism>
<accession>A0A512HFB4</accession>
<comment type="caution">
    <text evidence="2">The sequence shown here is derived from an EMBL/GenBank/DDBJ whole genome shotgun (WGS) entry which is preliminary data.</text>
</comment>
<protein>
    <recommendedName>
        <fullName evidence="4">Lipoprotein</fullName>
    </recommendedName>
</protein>